<dbReference type="InterPro" id="IPR029036">
    <property type="entry name" value="P5CR_dimer"/>
</dbReference>
<organism evidence="6 7">
    <name type="scientific">Phlyctema vagabunda</name>
    <dbReference type="NCBI Taxonomy" id="108571"/>
    <lineage>
        <taxon>Eukaryota</taxon>
        <taxon>Fungi</taxon>
        <taxon>Dikarya</taxon>
        <taxon>Ascomycota</taxon>
        <taxon>Pezizomycotina</taxon>
        <taxon>Leotiomycetes</taxon>
        <taxon>Helotiales</taxon>
        <taxon>Dermateaceae</taxon>
        <taxon>Phlyctema</taxon>
    </lineage>
</organism>
<dbReference type="PROSITE" id="PS00521">
    <property type="entry name" value="P5CR"/>
    <property type="match status" value="1"/>
</dbReference>
<sequence length="327" mass="34567">MTGGTEVVNQPQRVSIAILGCGKMGTAILQGLLAAPPSKYLDVTHITATVRTRAAADRILHAVQESSSLPMLHEHQKTQSLLTPRLTVKLQEENGQVAQDCDILLLGCKPHNFQDILQEPDVQRALLDPSRSKILISVIGGVTVAHLEQCLYDLPGKTEPRSCTIARAIPNMAACIHRSITVISAPSRENDERSINTVNQLFSLVGPVIQLPEIQFSNASALASSSIAFYASLISASADGTVSVTDDGSLSRSDALWISAHAAIGASSLILEGEDPVAISRKVATKGGSTEVGLKVMEENKVGAAMVSALSSCARATKGLFNLGRTQ</sequence>
<keyword evidence="7" id="KW-1185">Reference proteome</keyword>
<proteinExistence type="inferred from homology"/>
<comment type="similarity">
    <text evidence="1">Belongs to the pyrroline-5-carboxylate reductase family.</text>
</comment>
<dbReference type="InterPro" id="IPR028939">
    <property type="entry name" value="P5C_Rdtase_cat_N"/>
</dbReference>
<comment type="caution">
    <text evidence="6">The sequence shown here is derived from an EMBL/GenBank/DDBJ whole genome shotgun (WGS) entry which is preliminary data.</text>
</comment>
<evidence type="ECO:0000256" key="3">
    <source>
        <dbReference type="ARBA" id="ARBA00023002"/>
    </source>
</evidence>
<evidence type="ECO:0000256" key="1">
    <source>
        <dbReference type="ARBA" id="ARBA00005525"/>
    </source>
</evidence>
<evidence type="ECO:0000313" key="6">
    <source>
        <dbReference type="EMBL" id="KAL3417923.1"/>
    </source>
</evidence>
<protein>
    <submittedName>
        <fullName evidence="6">Pyrroline-5-carboxylate reductase</fullName>
    </submittedName>
</protein>
<dbReference type="PANTHER" id="PTHR11645">
    <property type="entry name" value="PYRROLINE-5-CARBOXYLATE REDUCTASE"/>
    <property type="match status" value="1"/>
</dbReference>
<dbReference type="EMBL" id="JBFCZG010000010">
    <property type="protein sequence ID" value="KAL3417923.1"/>
    <property type="molecule type" value="Genomic_DNA"/>
</dbReference>
<feature type="domain" description="Pyrroline-5-carboxylate reductase catalytic N-terminal" evidence="4">
    <location>
        <begin position="16"/>
        <end position="138"/>
    </location>
</feature>
<keyword evidence="3" id="KW-0560">Oxidoreductase</keyword>
<gene>
    <name evidence="6" type="ORF">PVAG01_10933</name>
</gene>
<reference evidence="6 7" key="1">
    <citation type="submission" date="2024-06" db="EMBL/GenBank/DDBJ databases">
        <title>Complete genome of Phlyctema vagabunda strain 19-DSS-EL-015.</title>
        <authorList>
            <person name="Fiorenzani C."/>
        </authorList>
    </citation>
    <scope>NUCLEOTIDE SEQUENCE [LARGE SCALE GENOMIC DNA]</scope>
    <source>
        <strain evidence="6 7">19-DSS-EL-015</strain>
    </source>
</reference>
<evidence type="ECO:0000259" key="5">
    <source>
        <dbReference type="Pfam" id="PF14748"/>
    </source>
</evidence>
<accession>A0ABR4P3R1</accession>
<dbReference type="Pfam" id="PF03807">
    <property type="entry name" value="F420_oxidored"/>
    <property type="match status" value="1"/>
</dbReference>
<dbReference type="Proteomes" id="UP001629113">
    <property type="component" value="Unassembled WGS sequence"/>
</dbReference>
<dbReference type="InterPro" id="IPR008927">
    <property type="entry name" value="6-PGluconate_DH-like_C_sf"/>
</dbReference>
<dbReference type="SUPFAM" id="SSF48179">
    <property type="entry name" value="6-phosphogluconate dehydrogenase C-terminal domain-like"/>
    <property type="match status" value="1"/>
</dbReference>
<evidence type="ECO:0000259" key="4">
    <source>
        <dbReference type="Pfam" id="PF03807"/>
    </source>
</evidence>
<feature type="domain" description="Pyrroline-5-carboxylate reductase dimerisation" evidence="5">
    <location>
        <begin position="214"/>
        <end position="318"/>
    </location>
</feature>
<keyword evidence="2" id="KW-0521">NADP</keyword>
<dbReference type="Pfam" id="PF14748">
    <property type="entry name" value="P5CR_dimer"/>
    <property type="match status" value="1"/>
</dbReference>
<dbReference type="Gene3D" id="3.40.50.720">
    <property type="entry name" value="NAD(P)-binding Rossmann-like Domain"/>
    <property type="match status" value="1"/>
</dbReference>
<dbReference type="InterPro" id="IPR036291">
    <property type="entry name" value="NAD(P)-bd_dom_sf"/>
</dbReference>
<dbReference type="Gene3D" id="1.10.3730.10">
    <property type="entry name" value="ProC C-terminal domain-like"/>
    <property type="match status" value="1"/>
</dbReference>
<dbReference type="SUPFAM" id="SSF51735">
    <property type="entry name" value="NAD(P)-binding Rossmann-fold domains"/>
    <property type="match status" value="1"/>
</dbReference>
<dbReference type="InterPro" id="IPR053790">
    <property type="entry name" value="P5CR-like_CS"/>
</dbReference>
<evidence type="ECO:0000256" key="2">
    <source>
        <dbReference type="ARBA" id="ARBA00022857"/>
    </source>
</evidence>
<dbReference type="InterPro" id="IPR000304">
    <property type="entry name" value="Pyrroline-COOH_reductase"/>
</dbReference>
<dbReference type="PANTHER" id="PTHR11645:SF0">
    <property type="entry name" value="PYRROLINE-5-CARBOXYLATE REDUCTASE 3"/>
    <property type="match status" value="1"/>
</dbReference>
<dbReference type="HAMAP" id="MF_01925">
    <property type="entry name" value="P5C_reductase"/>
    <property type="match status" value="1"/>
</dbReference>
<evidence type="ECO:0000313" key="7">
    <source>
        <dbReference type="Proteomes" id="UP001629113"/>
    </source>
</evidence>
<name>A0ABR4P3R1_9HELO</name>